<name>A0ACB6R889_9PLEO</name>
<reference evidence="1" key="1">
    <citation type="journal article" date="2020" name="Stud. Mycol.">
        <title>101 Dothideomycetes genomes: a test case for predicting lifestyles and emergence of pathogens.</title>
        <authorList>
            <person name="Haridas S."/>
            <person name="Albert R."/>
            <person name="Binder M."/>
            <person name="Bloem J."/>
            <person name="Labutti K."/>
            <person name="Salamov A."/>
            <person name="Andreopoulos B."/>
            <person name="Baker S."/>
            <person name="Barry K."/>
            <person name="Bills G."/>
            <person name="Bluhm B."/>
            <person name="Cannon C."/>
            <person name="Castanera R."/>
            <person name="Culley D."/>
            <person name="Daum C."/>
            <person name="Ezra D."/>
            <person name="Gonzalez J."/>
            <person name="Henrissat B."/>
            <person name="Kuo A."/>
            <person name="Liang C."/>
            <person name="Lipzen A."/>
            <person name="Lutzoni F."/>
            <person name="Magnuson J."/>
            <person name="Mondo S."/>
            <person name="Nolan M."/>
            <person name="Ohm R."/>
            <person name="Pangilinan J."/>
            <person name="Park H.-J."/>
            <person name="Ramirez L."/>
            <person name="Alfaro M."/>
            <person name="Sun H."/>
            <person name="Tritt A."/>
            <person name="Yoshinaga Y."/>
            <person name="Zwiers L.-H."/>
            <person name="Turgeon B."/>
            <person name="Goodwin S."/>
            <person name="Spatafora J."/>
            <person name="Crous P."/>
            <person name="Grigoriev I."/>
        </authorList>
    </citation>
    <scope>NUCLEOTIDE SEQUENCE</scope>
    <source>
        <strain evidence="1">ATCC 200398</strain>
    </source>
</reference>
<comment type="caution">
    <text evidence="1">The sequence shown here is derived from an EMBL/GenBank/DDBJ whole genome shotgun (WGS) entry which is preliminary data.</text>
</comment>
<proteinExistence type="predicted"/>
<evidence type="ECO:0000313" key="2">
    <source>
        <dbReference type="Proteomes" id="UP000799755"/>
    </source>
</evidence>
<organism evidence="1 2">
    <name type="scientific">Lindgomyces ingoldianus</name>
    <dbReference type="NCBI Taxonomy" id="673940"/>
    <lineage>
        <taxon>Eukaryota</taxon>
        <taxon>Fungi</taxon>
        <taxon>Dikarya</taxon>
        <taxon>Ascomycota</taxon>
        <taxon>Pezizomycotina</taxon>
        <taxon>Dothideomycetes</taxon>
        <taxon>Pleosporomycetidae</taxon>
        <taxon>Pleosporales</taxon>
        <taxon>Lindgomycetaceae</taxon>
        <taxon>Lindgomyces</taxon>
    </lineage>
</organism>
<keyword evidence="2" id="KW-1185">Reference proteome</keyword>
<dbReference type="EMBL" id="MU003496">
    <property type="protein sequence ID" value="KAF2475534.1"/>
    <property type="molecule type" value="Genomic_DNA"/>
</dbReference>
<dbReference type="Proteomes" id="UP000799755">
    <property type="component" value="Unassembled WGS sequence"/>
</dbReference>
<evidence type="ECO:0000313" key="1">
    <source>
        <dbReference type="EMBL" id="KAF2475534.1"/>
    </source>
</evidence>
<protein>
    <submittedName>
        <fullName evidence="1">Uncharacterized protein</fullName>
    </submittedName>
</protein>
<accession>A0ACB6R889</accession>
<sequence>MESTPNASESLTLSPFEIPHEDVEALCTSEGFQVLRRCLAKDLDFCTEHQTCDKQAQDKWLLHRDLLHALVMPVVELFHHAEALAEVALCIPRPEDLELAFRGEARGAFLWMQCFISEEEDWCRTRGCPACVTMATMSTESHIRLTIAASLLSTASISSPHSSPATSGNSSPAESPTSPISPTDTETEAPSPRLSLPPLPQVLPALREALASDPFWGPDYWPYLFSRSTQLSAGIQCLIAECISLESTVPSSTDSTPAPKRNVTMPSFLRSASDGQCKQEEKGTKLWKSKMAKHQLRMKGEEMDIMRRCALQCWAAAAVPSKLRNEILGKGEKRVRSLTCP</sequence>
<gene>
    <name evidence="1" type="ORF">BDR25DRAFT_340254</name>
</gene>